<accession>Q0RZF4</accession>
<dbReference type="AlphaFoldDB" id="Q0RZF4"/>
<gene>
    <name evidence="2" type="ordered locus">RHA1_ro08288</name>
</gene>
<name>Q0RZF4_RHOJR</name>
<organism evidence="2 3">
    <name type="scientific">Rhodococcus jostii (strain RHA1)</name>
    <dbReference type="NCBI Taxonomy" id="101510"/>
    <lineage>
        <taxon>Bacteria</taxon>
        <taxon>Bacillati</taxon>
        <taxon>Actinomycetota</taxon>
        <taxon>Actinomycetes</taxon>
        <taxon>Mycobacteriales</taxon>
        <taxon>Nocardiaceae</taxon>
        <taxon>Rhodococcus</taxon>
    </lineage>
</organism>
<dbReference type="Proteomes" id="UP000008710">
    <property type="component" value="Plasmid pRHL1"/>
</dbReference>
<protein>
    <submittedName>
        <fullName evidence="2">Possible glutathione transferase</fullName>
    </submittedName>
</protein>
<feature type="compositionally biased region" description="Low complexity" evidence="1">
    <location>
        <begin position="29"/>
        <end position="40"/>
    </location>
</feature>
<keyword evidence="2" id="KW-0808">Transferase</keyword>
<feature type="compositionally biased region" description="Basic residues" evidence="1">
    <location>
        <begin position="17"/>
        <end position="28"/>
    </location>
</feature>
<evidence type="ECO:0000313" key="3">
    <source>
        <dbReference type="Proteomes" id="UP000008710"/>
    </source>
</evidence>
<dbReference type="InterPro" id="IPR009297">
    <property type="entry name" value="DUF952"/>
</dbReference>
<feature type="region of interest" description="Disordered" evidence="1">
    <location>
        <begin position="17"/>
        <end position="63"/>
    </location>
</feature>
<dbReference type="KEGG" id="rha:RHA1_ro08288"/>
<dbReference type="GO" id="GO:0016740">
    <property type="term" value="F:transferase activity"/>
    <property type="evidence" value="ECO:0007669"/>
    <property type="project" value="UniProtKB-KW"/>
</dbReference>
<dbReference type="SUPFAM" id="SSF56399">
    <property type="entry name" value="ADP-ribosylation"/>
    <property type="match status" value="1"/>
</dbReference>
<dbReference type="HOGENOM" id="CLU_1288040_0_0_11"/>
<feature type="compositionally biased region" description="Basic and acidic residues" evidence="1">
    <location>
        <begin position="42"/>
        <end position="54"/>
    </location>
</feature>
<dbReference type="Pfam" id="PF06108">
    <property type="entry name" value="DUF952"/>
    <property type="match status" value="1"/>
</dbReference>
<evidence type="ECO:0000256" key="1">
    <source>
        <dbReference type="SAM" id="MobiDB-lite"/>
    </source>
</evidence>
<dbReference type="EMBL" id="CP000432">
    <property type="protein sequence ID" value="ABG99332.1"/>
    <property type="molecule type" value="Genomic_DNA"/>
</dbReference>
<dbReference type="Gene3D" id="3.20.170.20">
    <property type="entry name" value="Protein of unknown function DUF952"/>
    <property type="match status" value="1"/>
</dbReference>
<evidence type="ECO:0000313" key="2">
    <source>
        <dbReference type="EMBL" id="ABG99332.1"/>
    </source>
</evidence>
<reference evidence="3" key="1">
    <citation type="journal article" date="2006" name="Proc. Natl. Acad. Sci. U.S.A.">
        <title>The complete genome of Rhodococcus sp. RHA1 provides insights into a catabolic powerhouse.</title>
        <authorList>
            <person name="McLeod M.P."/>
            <person name="Warren R.L."/>
            <person name="Hsiao W.W.L."/>
            <person name="Araki N."/>
            <person name="Myhre M."/>
            <person name="Fernandes C."/>
            <person name="Miyazawa D."/>
            <person name="Wong W."/>
            <person name="Lillquist A.L."/>
            <person name="Wang D."/>
            <person name="Dosanjh M."/>
            <person name="Hara H."/>
            <person name="Petrescu A."/>
            <person name="Morin R.D."/>
            <person name="Yang G."/>
            <person name="Stott J.M."/>
            <person name="Schein J.E."/>
            <person name="Shin H."/>
            <person name="Smailus D."/>
            <person name="Siddiqui A.S."/>
            <person name="Marra M.A."/>
            <person name="Jones S.J.M."/>
            <person name="Holt R."/>
            <person name="Brinkman F.S.L."/>
            <person name="Miyauchi K."/>
            <person name="Fukuda M."/>
            <person name="Davies J.E."/>
            <person name="Mohn W.W."/>
            <person name="Eltis L.D."/>
        </authorList>
    </citation>
    <scope>NUCLEOTIDE SEQUENCE [LARGE SCALE GENOMIC DNA]</scope>
    <source>
        <strain evidence="3">RHA1</strain>
    </source>
</reference>
<sequence length="214" mass="23312">MTWPLPAPWQTCRINCTKRPRSGKRSRAARSPPHAPPTSAVDVRRPELGTHESPVDPLARGGARHLHSPRTFLHKDITMSEHLFHIALADDWEGAARFGEYEASTRAHTLDQIGFIHAATAEQLEHVLAAVYGDVNLPLAVIVIDQDALRDAGVDVRWDEMAGPSGTPGRWVPRIMGAVPLDPDIVVATIPLEKHGENWAVPDLSGYSVGEAAS</sequence>
<geneLocation type="plasmid" evidence="2 3">
    <name>pRHL1</name>
</geneLocation>
<keyword evidence="2" id="KW-0614">Plasmid</keyword>
<proteinExistence type="predicted"/>